<dbReference type="Proteomes" id="UP001223144">
    <property type="component" value="Unassembled WGS sequence"/>
</dbReference>
<name>A0ABT6HUC6_9ACTN</name>
<evidence type="ECO:0000256" key="1">
    <source>
        <dbReference type="SAM" id="MobiDB-lite"/>
    </source>
</evidence>
<protein>
    <submittedName>
        <fullName evidence="2">Phosphotransferase</fullName>
    </submittedName>
</protein>
<proteinExistence type="predicted"/>
<dbReference type="RefSeq" id="WP_279931365.1">
    <property type="nucleotide sequence ID" value="NZ_JARWBG010000040.1"/>
</dbReference>
<keyword evidence="3" id="KW-1185">Reference proteome</keyword>
<feature type="region of interest" description="Disordered" evidence="1">
    <location>
        <begin position="154"/>
        <end position="178"/>
    </location>
</feature>
<evidence type="ECO:0000313" key="2">
    <source>
        <dbReference type="EMBL" id="MDH2392322.1"/>
    </source>
</evidence>
<sequence>MGRRAAVTVGRSHTVKRYADAQAAAAEAAWYRRLPWAAPRLLNVDGPVLVLQTLPTARSLPGWRPAAALWELLAAVHAEGVHHRDVHVGNIVQANDGSPLLIDWETGLWQPSALSYDLHGPHASGIAVPDIHTGLTPQWWGSPQAASIGRRWGNAGVPAQVGGRPGGRRGHPQGRPPL</sequence>
<organism evidence="2 3">
    <name type="scientific">Streptomyces chengmaiensis</name>
    <dbReference type="NCBI Taxonomy" id="3040919"/>
    <lineage>
        <taxon>Bacteria</taxon>
        <taxon>Bacillati</taxon>
        <taxon>Actinomycetota</taxon>
        <taxon>Actinomycetes</taxon>
        <taxon>Kitasatosporales</taxon>
        <taxon>Streptomycetaceae</taxon>
        <taxon>Streptomyces</taxon>
    </lineage>
</organism>
<gene>
    <name evidence="2" type="ORF">QCN29_26805</name>
</gene>
<dbReference type="Gene3D" id="1.10.510.10">
    <property type="entry name" value="Transferase(Phosphotransferase) domain 1"/>
    <property type="match status" value="1"/>
</dbReference>
<reference evidence="2 3" key="1">
    <citation type="submission" date="2023-04" db="EMBL/GenBank/DDBJ databases">
        <title>Streptomyces chengmaiensis sp. nov. isolated from the stem of mangrove plant in Hainan.</title>
        <authorList>
            <person name="Huang X."/>
            <person name="Zhou S."/>
            <person name="Chu X."/>
            <person name="Xie Y."/>
            <person name="Lin Y."/>
        </authorList>
    </citation>
    <scope>NUCLEOTIDE SEQUENCE [LARGE SCALE GENOMIC DNA]</scope>
    <source>
        <strain evidence="2 3">HNM0663</strain>
    </source>
</reference>
<dbReference type="InterPro" id="IPR011009">
    <property type="entry name" value="Kinase-like_dom_sf"/>
</dbReference>
<accession>A0ABT6HUC6</accession>
<comment type="caution">
    <text evidence="2">The sequence shown here is derived from an EMBL/GenBank/DDBJ whole genome shotgun (WGS) entry which is preliminary data.</text>
</comment>
<dbReference type="SUPFAM" id="SSF56112">
    <property type="entry name" value="Protein kinase-like (PK-like)"/>
    <property type="match status" value="1"/>
</dbReference>
<evidence type="ECO:0000313" key="3">
    <source>
        <dbReference type="Proteomes" id="UP001223144"/>
    </source>
</evidence>
<dbReference type="EMBL" id="JARWBG010000040">
    <property type="protein sequence ID" value="MDH2392322.1"/>
    <property type="molecule type" value="Genomic_DNA"/>
</dbReference>